<sequence>MLPASFGQPSTSHGKAPLNAVFIIDTHQPTDLSQAQAKQAVRRLKKALLRILLYFQGHMDERFQWSYQFFDSLTPQDIVVATNRQLQILSQSTLTACIDEYQRLITKPTAKHGSSLLKVAHMSNSSPSANLRTELVHSLADYGLGMSSYQSPMKPAPSRSQTLQKHFPPVAIRNYMYILSPLPRSWEDMVFFLEGKRHQDDTTSAGPRTHEILDVLQKVKGISATVLIRSTMEMIMKAFGGHIIPYHALFGTLAPKDVYSFSTVFQSYRSTHISPGLGVKMSKVNWQPLPSVQPGFTSTAPYPLKTVWAGDILLAESSKYLCSIALAESQSKVSPKSSQKQESSADGIQSIHAVSRVSGAAIHSNLHTLSASSTFLCSPHDGKDGPCERSKHLMTSMRQTGDVLLLELTYASDSLDQNMDTADSTGSPTLDGESNRNTYTRHAVLYPTLSGFGLLQALESKIALDQFVQAAPKRVDTRQFQMSMMEKPWGKLGGFVDQAKNRTHSKHSQLARTPENVLAWFKCPQLESHALPPLPPQSATPPQANPFMEARSYSSKPVPGQTVAANQLFAKDIPQVESIDDLCLGVRKAYIEHLYQEDYSVIDYLKKLNAASKEITALAGKQAIALQEAQQKLVAFMIEFLRIWPSRMTSKYKQIGKELNIGKVAETKSQDNYAILDDERPELDQWKNTVSQSAKDSDIRMLLKKLKTKDIQMQIIQNLLILLLINKYGLEEKKPFKKDPGAAKAVISFMDDLCISASIDDRPAGMLSPQTPRSKGMDPAKKFFTKVISRYYGPSLPKIVEKLSRKCGIEKSLLLSPRLIRVVSRPGMTRSMSMGVLQKPSPLDLTSLGEAGGHRSSKSSTPTDVAPRHGFPMSRQSTSENARSVLNSSIFRNRQVAMTIGSVKGLDAITSLNSTTSNGGSSLYNVASQNRARSQQVSSSQPRPPLHRSQTTSALNDQRSRDHEEEDNEPEVPQMARIKLKKFYHDRESEEVLKGFRRKGPLSKSDAIQITTSNPASSNSRSHEDDDLGVLAQYLPRGGTTSWGVIQSSNAQHPPSNTSQKPASPTSRCDPPRSPPTIIASSPEVSTMIVPSTPTRNLGYSLDSDGISLLRTPGSPSRGRERPWAIPTTPTRRDRIHQGQLFASQIRGSYPSLLGVLGSPGGDKRRIFHDDDDDDDEEDGDEPGSGAGQDTMDVFKEARLHSPEIAKKMRIA</sequence>
<evidence type="ECO:0000256" key="1">
    <source>
        <dbReference type="SAM" id="MobiDB-lite"/>
    </source>
</evidence>
<accession>A0A9P5SX95</accession>
<dbReference type="EMBL" id="JAAAUY010000016">
    <property type="protein sequence ID" value="KAF9337805.1"/>
    <property type="molecule type" value="Genomic_DNA"/>
</dbReference>
<proteinExistence type="predicted"/>
<feature type="region of interest" description="Disordered" evidence="1">
    <location>
        <begin position="1041"/>
        <end position="1080"/>
    </location>
</feature>
<dbReference type="InterPro" id="IPR053919">
    <property type="entry name" value="Treslin_N"/>
</dbReference>
<evidence type="ECO:0000259" key="2">
    <source>
        <dbReference type="Pfam" id="PF21854"/>
    </source>
</evidence>
<feature type="region of interest" description="Disordered" evidence="1">
    <location>
        <begin position="914"/>
        <end position="976"/>
    </location>
</feature>
<feature type="domain" description="Treslin N-terminal" evidence="2">
    <location>
        <begin position="20"/>
        <end position="214"/>
    </location>
</feature>
<feature type="region of interest" description="Disordered" evidence="1">
    <location>
        <begin position="831"/>
        <end position="881"/>
    </location>
</feature>
<dbReference type="Gene3D" id="1.20.58.2130">
    <property type="match status" value="1"/>
</dbReference>
<feature type="compositionally biased region" description="Acidic residues" evidence="1">
    <location>
        <begin position="1170"/>
        <end position="1182"/>
    </location>
</feature>
<name>A0A9P5SX95_9FUNG</name>
<comment type="caution">
    <text evidence="3">The sequence shown here is derived from an EMBL/GenBank/DDBJ whole genome shotgun (WGS) entry which is preliminary data.</text>
</comment>
<feature type="compositionally biased region" description="Polar residues" evidence="1">
    <location>
        <begin position="1041"/>
        <end position="1067"/>
    </location>
</feature>
<feature type="compositionally biased region" description="Low complexity" evidence="1">
    <location>
        <begin position="914"/>
        <end position="941"/>
    </location>
</feature>
<protein>
    <recommendedName>
        <fullName evidence="2">Treslin N-terminal domain-containing protein</fullName>
    </recommendedName>
</protein>
<dbReference type="Proteomes" id="UP000696485">
    <property type="component" value="Unassembled WGS sequence"/>
</dbReference>
<evidence type="ECO:0000313" key="3">
    <source>
        <dbReference type="EMBL" id="KAF9337805.1"/>
    </source>
</evidence>
<dbReference type="AlphaFoldDB" id="A0A9P5SX95"/>
<feature type="compositionally biased region" description="Polar residues" evidence="1">
    <location>
        <begin position="948"/>
        <end position="957"/>
    </location>
</feature>
<feature type="compositionally biased region" description="Basic and acidic residues" evidence="1">
    <location>
        <begin position="1193"/>
        <end position="1212"/>
    </location>
</feature>
<feature type="region of interest" description="Disordered" evidence="1">
    <location>
        <begin position="990"/>
        <end position="1025"/>
    </location>
</feature>
<gene>
    <name evidence="3" type="ORF">BG006_002525</name>
</gene>
<feature type="region of interest" description="Disordered" evidence="1">
    <location>
        <begin position="1158"/>
        <end position="1212"/>
    </location>
</feature>
<feature type="region of interest" description="Disordered" evidence="1">
    <location>
        <begin position="1096"/>
        <end position="1128"/>
    </location>
</feature>
<reference evidence="3" key="1">
    <citation type="journal article" date="2020" name="Fungal Divers.">
        <title>Resolving the Mortierellaceae phylogeny through synthesis of multi-gene phylogenetics and phylogenomics.</title>
        <authorList>
            <person name="Vandepol N."/>
            <person name="Liber J."/>
            <person name="Desiro A."/>
            <person name="Na H."/>
            <person name="Kennedy M."/>
            <person name="Barry K."/>
            <person name="Grigoriev I.V."/>
            <person name="Miller A.N."/>
            <person name="O'Donnell K."/>
            <person name="Stajich J.E."/>
            <person name="Bonito G."/>
        </authorList>
    </citation>
    <scope>NUCLEOTIDE SEQUENCE</scope>
    <source>
        <strain evidence="3">NVP1</strain>
    </source>
</reference>
<keyword evidence="4" id="KW-1185">Reference proteome</keyword>
<feature type="compositionally biased region" description="Polar residues" evidence="1">
    <location>
        <begin position="1006"/>
        <end position="1020"/>
    </location>
</feature>
<organism evidence="3 4">
    <name type="scientific">Podila minutissima</name>
    <dbReference type="NCBI Taxonomy" id="64525"/>
    <lineage>
        <taxon>Eukaryota</taxon>
        <taxon>Fungi</taxon>
        <taxon>Fungi incertae sedis</taxon>
        <taxon>Mucoromycota</taxon>
        <taxon>Mortierellomycotina</taxon>
        <taxon>Mortierellomycetes</taxon>
        <taxon>Mortierellales</taxon>
        <taxon>Mortierellaceae</taxon>
        <taxon>Podila</taxon>
    </lineage>
</organism>
<evidence type="ECO:0000313" key="4">
    <source>
        <dbReference type="Proteomes" id="UP000696485"/>
    </source>
</evidence>
<dbReference type="Pfam" id="PF21854">
    <property type="entry name" value="Treslin_N"/>
    <property type="match status" value="1"/>
</dbReference>